<evidence type="ECO:0000256" key="7">
    <source>
        <dbReference type="ARBA" id="ARBA00047693"/>
    </source>
</evidence>
<evidence type="ECO:0000256" key="2">
    <source>
        <dbReference type="ARBA" id="ARBA00011255"/>
    </source>
</evidence>
<dbReference type="EMBL" id="FN649736">
    <property type="protein sequence ID" value="CBN75198.1"/>
    <property type="molecule type" value="Genomic_DNA"/>
</dbReference>
<dbReference type="InterPro" id="IPR024002">
    <property type="entry name" value="For/NO2_transpt_CS"/>
</dbReference>
<evidence type="ECO:0000256" key="3">
    <source>
        <dbReference type="ARBA" id="ARBA00022692"/>
    </source>
</evidence>
<evidence type="ECO:0000256" key="5">
    <source>
        <dbReference type="ARBA" id="ARBA00023136"/>
    </source>
</evidence>
<dbReference type="InParanoid" id="D8LSE1"/>
<dbReference type="EMBL" id="FN648949">
    <property type="protein sequence ID" value="CBN75198.1"/>
    <property type="molecule type" value="Genomic_DNA"/>
</dbReference>
<feature type="signal peptide" evidence="12">
    <location>
        <begin position="1"/>
        <end position="21"/>
    </location>
</feature>
<comment type="catalytic activity">
    <reaction evidence="7">
        <text>pyruvate(out) + H(+)(out) = pyruvate(in) + H(+)(in)</text>
        <dbReference type="Rhea" id="RHEA:64720"/>
        <dbReference type="ChEBI" id="CHEBI:15361"/>
        <dbReference type="ChEBI" id="CHEBI:15378"/>
    </reaction>
</comment>
<dbReference type="STRING" id="2880.D8LSE1"/>
<dbReference type="OrthoDB" id="4829at2759"/>
<feature type="transmembrane region" description="Helical" evidence="11">
    <location>
        <begin position="134"/>
        <end position="153"/>
    </location>
</feature>
<evidence type="ECO:0000313" key="14">
    <source>
        <dbReference type="Proteomes" id="UP000002630"/>
    </source>
</evidence>
<reference evidence="13 14" key="1">
    <citation type="journal article" date="2010" name="Nature">
        <title>The Ectocarpus genome and the independent evolution of multicellularity in brown algae.</title>
        <authorList>
            <person name="Cock J.M."/>
            <person name="Sterck L."/>
            <person name="Rouze P."/>
            <person name="Scornet D."/>
            <person name="Allen A.E."/>
            <person name="Amoutzias G."/>
            <person name="Anthouard V."/>
            <person name="Artiguenave F."/>
            <person name="Aury J.M."/>
            <person name="Badger J.H."/>
            <person name="Beszteri B."/>
            <person name="Billiau K."/>
            <person name="Bonnet E."/>
            <person name="Bothwell J.H."/>
            <person name="Bowler C."/>
            <person name="Boyen C."/>
            <person name="Brownlee C."/>
            <person name="Carrano C.J."/>
            <person name="Charrier B."/>
            <person name="Cho G.Y."/>
            <person name="Coelho S.M."/>
            <person name="Collen J."/>
            <person name="Corre E."/>
            <person name="Da Silva C."/>
            <person name="Delage L."/>
            <person name="Delaroque N."/>
            <person name="Dittami S.M."/>
            <person name="Doulbeau S."/>
            <person name="Elias M."/>
            <person name="Farnham G."/>
            <person name="Gachon C.M."/>
            <person name="Gschloessl B."/>
            <person name="Heesch S."/>
            <person name="Jabbari K."/>
            <person name="Jubin C."/>
            <person name="Kawai H."/>
            <person name="Kimura K."/>
            <person name="Kloareg B."/>
            <person name="Kupper F.C."/>
            <person name="Lang D."/>
            <person name="Le Bail A."/>
            <person name="Leblanc C."/>
            <person name="Lerouge P."/>
            <person name="Lohr M."/>
            <person name="Lopez P.J."/>
            <person name="Martens C."/>
            <person name="Maumus F."/>
            <person name="Michel G."/>
            <person name="Miranda-Saavedra D."/>
            <person name="Morales J."/>
            <person name="Moreau H."/>
            <person name="Motomura T."/>
            <person name="Nagasato C."/>
            <person name="Napoli C.A."/>
            <person name="Nelson D.R."/>
            <person name="Nyvall-Collen P."/>
            <person name="Peters A.F."/>
            <person name="Pommier C."/>
            <person name="Potin P."/>
            <person name="Poulain J."/>
            <person name="Quesneville H."/>
            <person name="Read B."/>
            <person name="Rensing S.A."/>
            <person name="Ritter A."/>
            <person name="Rousvoal S."/>
            <person name="Samanta M."/>
            <person name="Samson G."/>
            <person name="Schroeder D.C."/>
            <person name="Segurens B."/>
            <person name="Strittmatter M."/>
            <person name="Tonon T."/>
            <person name="Tregear J.W."/>
            <person name="Valentin K."/>
            <person name="von Dassow P."/>
            <person name="Yamagishi T."/>
            <person name="Van de Peer Y."/>
            <person name="Wincker P."/>
        </authorList>
    </citation>
    <scope>NUCLEOTIDE SEQUENCE [LARGE SCALE GENOMIC DNA]</scope>
    <source>
        <strain evidence="14">Ec32 / CCAP1310/4</strain>
    </source>
</reference>
<dbReference type="OMA" id="WFVNARQ"/>
<evidence type="ECO:0000313" key="13">
    <source>
        <dbReference type="EMBL" id="CBN75198.1"/>
    </source>
</evidence>
<keyword evidence="12" id="KW-0732">Signal</keyword>
<keyword evidence="4 11" id="KW-1133">Transmembrane helix</keyword>
<comment type="catalytic activity">
    <reaction evidence="6">
        <text>(S)-lactate(in) + H(+)(in) = (S)-lactate(out) + H(+)(out)</text>
        <dbReference type="Rhea" id="RHEA:29415"/>
        <dbReference type="ChEBI" id="CHEBI:15378"/>
        <dbReference type="ChEBI" id="CHEBI:16651"/>
    </reaction>
</comment>
<evidence type="ECO:0000256" key="12">
    <source>
        <dbReference type="SAM" id="SignalP"/>
    </source>
</evidence>
<feature type="transmembrane region" description="Helical" evidence="11">
    <location>
        <begin position="227"/>
        <end position="248"/>
    </location>
</feature>
<feature type="transmembrane region" description="Helical" evidence="11">
    <location>
        <begin position="194"/>
        <end position="215"/>
    </location>
</feature>
<comment type="catalytic activity">
    <reaction evidence="8">
        <text>formate(in) + H(+)(in) = formate(out) + H(+)(out)</text>
        <dbReference type="Rhea" id="RHEA:80887"/>
        <dbReference type="ChEBI" id="CHEBI:15378"/>
        <dbReference type="ChEBI" id="CHEBI:15740"/>
    </reaction>
</comment>
<comment type="catalytic activity">
    <reaction evidence="9">
        <text>acetate(out) + H(+)(out) = acetate(in) + H(+)(in)</text>
        <dbReference type="Rhea" id="RHEA:71803"/>
        <dbReference type="ChEBI" id="CHEBI:15378"/>
        <dbReference type="ChEBI" id="CHEBI:30089"/>
    </reaction>
</comment>
<feature type="transmembrane region" description="Helical" evidence="11">
    <location>
        <begin position="254"/>
        <end position="279"/>
    </location>
</feature>
<evidence type="ECO:0000256" key="10">
    <source>
        <dbReference type="ARBA" id="ARBA00049660"/>
    </source>
</evidence>
<dbReference type="AlphaFoldDB" id="D8LSE1"/>
<dbReference type="PANTHER" id="PTHR30520:SF6">
    <property type="entry name" value="FORMATE_NITRATE FAMILY TRANSPORTER (EUROFUNG)"/>
    <property type="match status" value="1"/>
</dbReference>
<evidence type="ECO:0000256" key="9">
    <source>
        <dbReference type="ARBA" id="ARBA00049088"/>
    </source>
</evidence>
<keyword evidence="5 11" id="KW-0472">Membrane</keyword>
<evidence type="ECO:0000256" key="11">
    <source>
        <dbReference type="SAM" id="Phobius"/>
    </source>
</evidence>
<evidence type="ECO:0000256" key="1">
    <source>
        <dbReference type="ARBA" id="ARBA00004651"/>
    </source>
</evidence>
<dbReference type="PROSITE" id="PS01005">
    <property type="entry name" value="FORMATE_NITRITE_TP_1"/>
    <property type="match status" value="1"/>
</dbReference>
<sequence length="329" mass="32973">MFGLAKISVAAVVLVASTAAAGPSPGSHWVQQRSTPAASAGAAAAANAGALRAGVLKPVEAVLQAPRGGLVKPPPGLYANAVDLGARKAAASPVDIVLLGILSGFHIGFGGLLAVTVGGSIPAIKSANPGLQKLLFGLFGLPFGLFMVLVAGGELFTGNTALVTAALVEGKATVANLVKNWTCSWAGNLLGSVLLAKLVVAAGINAAPGTAAAIAVSKVSSPFLPTFLKGIVCNWMVCMAVWVAAGATSLTEKYLAMILPVSAFVAFGAEHSVANMFLLPLGLFSGASKSVSWQDLFVKNILPVTLGNIVGGALCQTMPYAAVYGSLLK</sequence>
<comment type="subunit">
    <text evidence="2">Homopentamer.</text>
</comment>
<comment type="similarity">
    <text evidence="10">Belongs to the FNT transporter (TC 1.A.16) family.</text>
</comment>
<dbReference type="Proteomes" id="UP000002630">
    <property type="component" value="Linkage Group LG11"/>
</dbReference>
<keyword evidence="3 11" id="KW-0812">Transmembrane</keyword>
<feature type="chain" id="PRO_5003117532" evidence="12">
    <location>
        <begin position="22"/>
        <end position="329"/>
    </location>
</feature>
<protein>
    <submittedName>
        <fullName evidence="13">Nitrite transporter NAR1</fullName>
    </submittedName>
</protein>
<name>D8LSE1_ECTSI</name>
<gene>
    <name evidence="13" type="primary">NAR1:2</name>
    <name evidence="13" type="ORF">Esi_0072_0044</name>
</gene>
<dbReference type="InterPro" id="IPR000292">
    <property type="entry name" value="For/NO2_transpt"/>
</dbReference>
<accession>D8LSE1</accession>
<evidence type="ECO:0000256" key="8">
    <source>
        <dbReference type="ARBA" id="ARBA00049016"/>
    </source>
</evidence>
<dbReference type="InterPro" id="IPR023271">
    <property type="entry name" value="Aquaporin-like"/>
</dbReference>
<organism evidence="13 14">
    <name type="scientific">Ectocarpus siliculosus</name>
    <name type="common">Brown alga</name>
    <name type="synonym">Conferva siliculosa</name>
    <dbReference type="NCBI Taxonomy" id="2880"/>
    <lineage>
        <taxon>Eukaryota</taxon>
        <taxon>Sar</taxon>
        <taxon>Stramenopiles</taxon>
        <taxon>Ochrophyta</taxon>
        <taxon>PX clade</taxon>
        <taxon>Phaeophyceae</taxon>
        <taxon>Ectocarpales</taxon>
        <taxon>Ectocarpaceae</taxon>
        <taxon>Ectocarpus</taxon>
    </lineage>
</organism>
<feature type="transmembrane region" description="Helical" evidence="11">
    <location>
        <begin position="96"/>
        <end position="122"/>
    </location>
</feature>
<dbReference type="eggNOG" id="ENOG502QUGF">
    <property type="taxonomic scope" value="Eukaryota"/>
</dbReference>
<dbReference type="Gene3D" id="1.20.1080.10">
    <property type="entry name" value="Glycerol uptake facilitator protein"/>
    <property type="match status" value="1"/>
</dbReference>
<dbReference type="GO" id="GO:0015499">
    <property type="term" value="F:formate transmembrane transporter activity"/>
    <property type="evidence" value="ECO:0007669"/>
    <property type="project" value="TreeGrafter"/>
</dbReference>
<evidence type="ECO:0000256" key="6">
    <source>
        <dbReference type="ARBA" id="ARBA00034245"/>
    </source>
</evidence>
<evidence type="ECO:0000256" key="4">
    <source>
        <dbReference type="ARBA" id="ARBA00022989"/>
    </source>
</evidence>
<dbReference type="PANTHER" id="PTHR30520">
    <property type="entry name" value="FORMATE TRANSPORTER-RELATED"/>
    <property type="match status" value="1"/>
</dbReference>
<dbReference type="Pfam" id="PF01226">
    <property type="entry name" value="Form_Nir_trans"/>
    <property type="match status" value="1"/>
</dbReference>
<comment type="subcellular location">
    <subcellularLocation>
        <location evidence="1">Cell membrane</location>
        <topology evidence="1">Multi-pass membrane protein</topology>
    </subcellularLocation>
</comment>
<proteinExistence type="inferred from homology"/>
<dbReference type="GO" id="GO:0005886">
    <property type="term" value="C:plasma membrane"/>
    <property type="evidence" value="ECO:0007669"/>
    <property type="project" value="UniProtKB-SubCell"/>
</dbReference>
<keyword evidence="14" id="KW-1185">Reference proteome</keyword>